<dbReference type="PANTHER" id="PTHR23004">
    <property type="entry name" value="DOUBLECORTIN DOMAIN CONTAINING 2"/>
    <property type="match status" value="1"/>
</dbReference>
<dbReference type="GeneTree" id="ENSGT00940000161946"/>
<proteinExistence type="predicted"/>
<dbReference type="FunFam" id="3.10.20.230:FF:000011">
    <property type="entry name" value="Doublecortin domain containing 2B"/>
    <property type="match status" value="1"/>
</dbReference>
<dbReference type="GeneID" id="100496860"/>
<dbReference type="Proteomes" id="UP000008143">
    <property type="component" value="Chromosome 2"/>
</dbReference>
<dbReference type="AlphaFoldDB" id="F6VEQ1"/>
<dbReference type="Bgee" id="ENSXETG00000005240">
    <property type="expression patterns" value="Expressed in neurula embryo and 1 other cell type or tissue"/>
</dbReference>
<dbReference type="GO" id="GO:0005815">
    <property type="term" value="C:microtubule organizing center"/>
    <property type="evidence" value="ECO:0000318"/>
    <property type="project" value="GO_Central"/>
</dbReference>
<dbReference type="OMA" id="SVYKMKG"/>
<dbReference type="CTD" id="149069"/>
<feature type="region of interest" description="Disordered" evidence="2">
    <location>
        <begin position="355"/>
        <end position="392"/>
    </location>
</feature>
<dbReference type="GO" id="GO:0035556">
    <property type="term" value="P:intracellular signal transduction"/>
    <property type="evidence" value="ECO:0007669"/>
    <property type="project" value="InterPro"/>
</dbReference>
<dbReference type="OrthoDB" id="1738954at2759"/>
<dbReference type="FunFam" id="3.10.20.230:FF:000004">
    <property type="entry name" value="Doublecortin domain containing 2"/>
    <property type="match status" value="1"/>
</dbReference>
<keyword evidence="1" id="KW-0677">Repeat</keyword>
<organism evidence="4">
    <name type="scientific">Xenopus tropicalis</name>
    <name type="common">Western clawed frog</name>
    <name type="synonym">Silurana tropicalis</name>
    <dbReference type="NCBI Taxonomy" id="8364"/>
    <lineage>
        <taxon>Eukaryota</taxon>
        <taxon>Metazoa</taxon>
        <taxon>Chordata</taxon>
        <taxon>Craniata</taxon>
        <taxon>Vertebrata</taxon>
        <taxon>Euteleostomi</taxon>
        <taxon>Amphibia</taxon>
        <taxon>Batrachia</taxon>
        <taxon>Anura</taxon>
        <taxon>Pipoidea</taxon>
        <taxon>Pipidae</taxon>
        <taxon>Xenopodinae</taxon>
        <taxon>Xenopus</taxon>
        <taxon>Silurana</taxon>
    </lineage>
</organism>
<evidence type="ECO:0000256" key="1">
    <source>
        <dbReference type="ARBA" id="ARBA00022737"/>
    </source>
</evidence>
<dbReference type="RefSeq" id="XP_002939336.2">
    <property type="nucleotide sequence ID" value="XM_002939290.5"/>
</dbReference>
<dbReference type="SMART" id="SM00537">
    <property type="entry name" value="DCX"/>
    <property type="match status" value="2"/>
</dbReference>
<evidence type="ECO:0000313" key="4">
    <source>
        <dbReference type="Ensembl" id="ENSXETP00000011446"/>
    </source>
</evidence>
<dbReference type="AGR" id="Xenbase:XB-GENE-5892141"/>
<dbReference type="Xenbase" id="XB-GENE-5892141">
    <property type="gene designation" value="dcdc2b"/>
</dbReference>
<dbReference type="CDD" id="cd17153">
    <property type="entry name" value="DCX2_DCDC2B"/>
    <property type="match status" value="1"/>
</dbReference>
<accession>F6VEQ1</accession>
<protein>
    <submittedName>
        <fullName evidence="4">Doublecortin domain-containing 2B</fullName>
    </submittedName>
    <submittedName>
        <fullName evidence="6">Doublecortin domain-containing protein 2B</fullName>
    </submittedName>
</protein>
<dbReference type="InterPro" id="IPR036572">
    <property type="entry name" value="Doublecortin_dom_sf"/>
</dbReference>
<dbReference type="PANTHER" id="PTHR23004:SF10">
    <property type="entry name" value="DOUBLECORTIN DOMAIN-CONTAINING PROTEIN 2B"/>
    <property type="match status" value="1"/>
</dbReference>
<dbReference type="Ensembl" id="ENSXETT00000011446">
    <property type="protein sequence ID" value="ENSXETP00000011446"/>
    <property type="gene ID" value="ENSXETG00000005240"/>
</dbReference>
<dbReference type="HOGENOM" id="CLU_035041_0_1_1"/>
<feature type="domain" description="Doublecortin" evidence="3">
    <location>
        <begin position="14"/>
        <end position="96"/>
    </location>
</feature>
<reference evidence="4" key="2">
    <citation type="submission" date="2011-06" db="UniProtKB">
        <authorList>
            <consortium name="Ensembl"/>
        </authorList>
    </citation>
    <scope>IDENTIFICATION</scope>
</reference>
<feature type="compositionally biased region" description="Basic and acidic residues" evidence="2">
    <location>
        <begin position="356"/>
        <end position="392"/>
    </location>
</feature>
<name>F6VEQ1_XENTR</name>
<dbReference type="InterPro" id="IPR003533">
    <property type="entry name" value="Doublecortin_dom"/>
</dbReference>
<feature type="domain" description="Doublecortin" evidence="3">
    <location>
        <begin position="132"/>
        <end position="214"/>
    </location>
</feature>
<keyword evidence="5" id="KW-1185">Reference proteome</keyword>
<evidence type="ECO:0000313" key="5">
    <source>
        <dbReference type="Proteomes" id="UP000008143"/>
    </source>
</evidence>
<feature type="region of interest" description="Disordered" evidence="2">
    <location>
        <begin position="244"/>
        <end position="279"/>
    </location>
</feature>
<evidence type="ECO:0000259" key="3">
    <source>
        <dbReference type="PROSITE" id="PS50309"/>
    </source>
</evidence>
<dbReference type="ExpressionAtlas" id="F6VEQ1">
    <property type="expression patterns" value="baseline and differential"/>
</dbReference>
<dbReference type="PROSITE" id="PS50309">
    <property type="entry name" value="DC"/>
    <property type="match status" value="2"/>
</dbReference>
<dbReference type="Gene3D" id="3.10.20.230">
    <property type="entry name" value="Doublecortin domain"/>
    <property type="match status" value="2"/>
</dbReference>
<evidence type="ECO:0000256" key="2">
    <source>
        <dbReference type="SAM" id="MobiDB-lite"/>
    </source>
</evidence>
<evidence type="ECO:0000313" key="7">
    <source>
        <dbReference type="Xenbase" id="XB-GENE-5892141"/>
    </source>
</evidence>
<reference evidence="6" key="3">
    <citation type="submission" date="2025-04" db="UniProtKB">
        <authorList>
            <consortium name="RefSeq"/>
        </authorList>
    </citation>
    <scope>IDENTIFICATION</scope>
    <source>
        <strain evidence="6">Nigerian</strain>
        <tissue evidence="6">Liver and blood</tissue>
    </source>
</reference>
<dbReference type="GO" id="GO:0005874">
    <property type="term" value="C:microtubule"/>
    <property type="evidence" value="ECO:0000318"/>
    <property type="project" value="GO_Central"/>
</dbReference>
<evidence type="ECO:0000313" key="6">
    <source>
        <dbReference type="RefSeq" id="XP_002939336.2"/>
    </source>
</evidence>
<dbReference type="eggNOG" id="KOG3757">
    <property type="taxonomic scope" value="Eukaryota"/>
</dbReference>
<reference evidence="4" key="1">
    <citation type="journal article" date="2010" name="Science">
        <title>The genome of the Western clawed frog Xenopus tropicalis.</title>
        <authorList>
            <person name="Hellsten U."/>
            <person name="Harland R.M."/>
            <person name="Gilchrist M.J."/>
            <person name="Hendrix D."/>
            <person name="Jurka J."/>
            <person name="Kapitonov V."/>
            <person name="Ovcharenko I."/>
            <person name="Putnam N.H."/>
            <person name="Shu S."/>
            <person name="Taher L."/>
            <person name="Blitz I.L."/>
            <person name="Blumberg B."/>
            <person name="Dichmann D.S."/>
            <person name="Dubchak I."/>
            <person name="Amaya E."/>
            <person name="Detter J.C."/>
            <person name="Fletcher R."/>
            <person name="Gerhard D.S."/>
            <person name="Goodstein D."/>
            <person name="Graves T."/>
            <person name="Grigoriev I.V."/>
            <person name="Grimwood J."/>
            <person name="Kawashima T."/>
            <person name="Lindquist E."/>
            <person name="Lucas S.M."/>
            <person name="Mead P.E."/>
            <person name="Mitros T."/>
            <person name="Ogino H."/>
            <person name="Ohta Y."/>
            <person name="Poliakov A.V."/>
            <person name="Pollet N."/>
            <person name="Robert J."/>
            <person name="Salamov A."/>
            <person name="Sater A.K."/>
            <person name="Schmutz J."/>
            <person name="Terry A."/>
            <person name="Vize P.D."/>
            <person name="Warren W.C."/>
            <person name="Wells D."/>
            <person name="Wills A."/>
            <person name="Wilson R.K."/>
            <person name="Zimmerman L.B."/>
            <person name="Zorn A.M."/>
            <person name="Grainger R."/>
            <person name="Grammer T."/>
            <person name="Khokha M.K."/>
            <person name="Richardson P.M."/>
            <person name="Rokhsar D.S."/>
        </authorList>
    </citation>
    <scope>NUCLEOTIDE SEQUENCE [LARGE SCALE GENOMIC DNA]</scope>
    <source>
        <strain evidence="4">Nigerian</strain>
    </source>
</reference>
<dbReference type="SUPFAM" id="SSF89837">
    <property type="entry name" value="Doublecortin (DC)"/>
    <property type="match status" value="2"/>
</dbReference>
<dbReference type="CDD" id="cd17150">
    <property type="entry name" value="DCX1_DCDC2B"/>
    <property type="match status" value="1"/>
</dbReference>
<dbReference type="Pfam" id="PF03607">
    <property type="entry name" value="DCX"/>
    <property type="match status" value="2"/>
</dbReference>
<dbReference type="KEGG" id="xtr:100496860"/>
<sequence length="392" mass="44414">MSSPSGVQLAPLAKNVVVYRNGDPFHMGRKMVVNEKQFLTFEAFLNEVTSCIQAPVAVRCIYTPRNGHRITQLGELLNKGHYVAGGTEKFRKLDYLHTEIKQPAFQKPREVQQVYPKLNFIERWRKDTQLPCVIHVFRNGDLMTPPFRVLLYPAILKEWELVLSLLTQKLNLNSGAVRKLCTLDGVSLSNGAELVSGEYYVALGSEKYKCLPYQELLTLNEDKGHLGARRKVAKAGVVKVHSVSQDGYSDSPTREDGRRVYSTGAEENPKLSKHPSKGEESIFYAKPVRVYPKHKAKLNLEDTTGKEGVFKVKETRQELEGAREVKEDAHTRVELPVDQRVAEVVQEENIVSRSRYPREDLDSKYHGKSHAPRDRKKEDVAGKVKKSQSDSD</sequence>
<gene>
    <name evidence="4 6 7" type="primary">dcdc2b</name>
</gene>